<name>A0A6M3K5B7_9ZZZZ</name>
<reference evidence="2" key="1">
    <citation type="submission" date="2020-03" db="EMBL/GenBank/DDBJ databases">
        <title>The deep terrestrial virosphere.</title>
        <authorList>
            <person name="Holmfeldt K."/>
            <person name="Nilsson E."/>
            <person name="Simone D."/>
            <person name="Lopez-Fernandez M."/>
            <person name="Wu X."/>
            <person name="de Brujin I."/>
            <person name="Lundin D."/>
            <person name="Andersson A."/>
            <person name="Bertilsson S."/>
            <person name="Dopson M."/>
        </authorList>
    </citation>
    <scope>NUCLEOTIDE SEQUENCE</scope>
    <source>
        <strain evidence="2">MM415A01615</strain>
    </source>
</reference>
<sequence length="172" mass="20194">MVFKKGNIPWNNGISCPEDIKQRISATLKDSMSSDRRKRMSEVEMGEKNHFYGKHHTEEANLKNSEAHKGIYGANTGNWKGGLSFELYPQDWTDDLKDSIRKRDDYVCQICGIHQDELDGFYKQLDIHHINYQKDDLNPDNLISLCRKCHTKTNSKRDYWKEYFKNSINLTD</sequence>
<keyword evidence="2" id="KW-0540">Nuclease</keyword>
<dbReference type="InterPro" id="IPR003611">
    <property type="entry name" value="NUMOD3"/>
</dbReference>
<organism evidence="2">
    <name type="scientific">viral metagenome</name>
    <dbReference type="NCBI Taxonomy" id="1070528"/>
    <lineage>
        <taxon>unclassified sequences</taxon>
        <taxon>metagenomes</taxon>
        <taxon>organismal metagenomes</taxon>
    </lineage>
</organism>
<dbReference type="Pfam" id="PF07460">
    <property type="entry name" value="NUMOD3"/>
    <property type="match status" value="1"/>
</dbReference>
<dbReference type="InterPro" id="IPR003615">
    <property type="entry name" value="HNH_nuc"/>
</dbReference>
<dbReference type="GO" id="GO:0008270">
    <property type="term" value="F:zinc ion binding"/>
    <property type="evidence" value="ECO:0007669"/>
    <property type="project" value="InterPro"/>
</dbReference>
<feature type="domain" description="HNH nuclease" evidence="1">
    <location>
        <begin position="95"/>
        <end position="151"/>
    </location>
</feature>
<protein>
    <submittedName>
        <fullName evidence="2">Putative homing endonuclease</fullName>
    </submittedName>
</protein>
<keyword evidence="2" id="KW-0378">Hydrolase</keyword>
<dbReference type="Pfam" id="PF01844">
    <property type="entry name" value="HNH"/>
    <property type="match status" value="1"/>
</dbReference>
<evidence type="ECO:0000313" key="2">
    <source>
        <dbReference type="EMBL" id="QJA75985.1"/>
    </source>
</evidence>
<dbReference type="EMBL" id="MT142197">
    <property type="protein sequence ID" value="QJA75985.1"/>
    <property type="molecule type" value="Genomic_DNA"/>
</dbReference>
<dbReference type="AlphaFoldDB" id="A0A6M3K5B7"/>
<gene>
    <name evidence="2" type="ORF">MM415A01615_0012</name>
</gene>
<accession>A0A6M3K5B7</accession>
<dbReference type="Gene3D" id="1.10.30.50">
    <property type="match status" value="1"/>
</dbReference>
<dbReference type="SUPFAM" id="SSF64496">
    <property type="entry name" value="DNA-binding domain of intron-encoded endonucleases"/>
    <property type="match status" value="1"/>
</dbReference>
<dbReference type="CDD" id="cd00085">
    <property type="entry name" value="HNHc"/>
    <property type="match status" value="1"/>
</dbReference>
<dbReference type="GO" id="GO:0003677">
    <property type="term" value="F:DNA binding"/>
    <property type="evidence" value="ECO:0007669"/>
    <property type="project" value="InterPro"/>
</dbReference>
<dbReference type="SMART" id="SM00507">
    <property type="entry name" value="HNHc"/>
    <property type="match status" value="1"/>
</dbReference>
<evidence type="ECO:0000259" key="1">
    <source>
        <dbReference type="SMART" id="SM00507"/>
    </source>
</evidence>
<dbReference type="GO" id="GO:0004519">
    <property type="term" value="F:endonuclease activity"/>
    <property type="evidence" value="ECO:0007669"/>
    <property type="project" value="UniProtKB-KW"/>
</dbReference>
<keyword evidence="2" id="KW-0255">Endonuclease</keyword>
<dbReference type="InterPro" id="IPR002711">
    <property type="entry name" value="HNH"/>
</dbReference>
<proteinExistence type="predicted"/>